<dbReference type="KEGG" id="slr:L21SP2_3460"/>
<keyword evidence="3" id="KW-1185">Reference proteome</keyword>
<dbReference type="EMBL" id="CP006939">
    <property type="protein sequence ID" value="AHC15408.1"/>
    <property type="molecule type" value="Genomic_DNA"/>
</dbReference>
<evidence type="ECO:0000313" key="1">
    <source>
        <dbReference type="EMBL" id="AHC15408.1"/>
    </source>
</evidence>
<proteinExistence type="predicted"/>
<dbReference type="EMBL" id="CP006939">
    <property type="protein sequence ID" value="AHC16796.1"/>
    <property type="molecule type" value="Genomic_DNA"/>
</dbReference>
<evidence type="ECO:0000313" key="3">
    <source>
        <dbReference type="Proteomes" id="UP000018680"/>
    </source>
</evidence>
<reference evidence="1 3" key="1">
    <citation type="journal article" date="2015" name="Stand. Genomic Sci.">
        <title>Complete genome sequence and description of Salinispira pacifica gen. nov., sp. nov., a novel spirochaete isolated form a hypersaline microbial mat.</title>
        <authorList>
            <person name="Ben Hania W."/>
            <person name="Joseph M."/>
            <person name="Schumann P."/>
            <person name="Bunk B."/>
            <person name="Fiebig A."/>
            <person name="Sproer C."/>
            <person name="Klenk H.P."/>
            <person name="Fardeau M.L."/>
            <person name="Spring S."/>
        </authorList>
    </citation>
    <scope>NUCLEOTIDE SEQUENCE [LARGE SCALE GENOMIC DNA]</scope>
    <source>
        <strain evidence="1 3">L21-RPul-D2</strain>
    </source>
</reference>
<accession>V5WHY3</accession>
<organism evidence="1 3">
    <name type="scientific">Salinispira pacifica</name>
    <dbReference type="NCBI Taxonomy" id="1307761"/>
    <lineage>
        <taxon>Bacteria</taxon>
        <taxon>Pseudomonadati</taxon>
        <taxon>Spirochaetota</taxon>
        <taxon>Spirochaetia</taxon>
        <taxon>Spirochaetales</taxon>
        <taxon>Spirochaetaceae</taxon>
        <taxon>Salinispira</taxon>
    </lineage>
</organism>
<protein>
    <submittedName>
        <fullName evidence="1">Uncharacterized protein</fullName>
    </submittedName>
</protein>
<dbReference type="Proteomes" id="UP000018680">
    <property type="component" value="Chromosome"/>
</dbReference>
<dbReference type="AlphaFoldDB" id="V5WHY3"/>
<gene>
    <name evidence="1" type="ORF">L21SP2_2039</name>
    <name evidence="2" type="ORF">L21SP2_3460</name>
</gene>
<name>V5WHY3_9SPIO</name>
<dbReference type="KEGG" id="slr:L21SP2_2039"/>
<dbReference type="HOGENOM" id="CLU_1234297_0_0_12"/>
<sequence length="224" mass="26313">MRSPLVTVADVPILHDPRLEKSYYITNEILVLYIILQKLHQPFMVNIVKEPFDVGIKNIIYLLRHDRLVYFPYHIMTIPVRPEPIGTVQKPRFIYLCQHLRHYSLYQFILIRRNSKRSYRAIRLGYVCSSHRLRSVTEGFHPSKQCIHMLFQSGLIALLRRSVYACGFSSDLRPMLCFQVLPVDIVHERLHLRVTLRQPPQLPIAVFHSFRTSSVPGVGHKKYV</sequence>
<evidence type="ECO:0000313" key="2">
    <source>
        <dbReference type="EMBL" id="AHC16796.1"/>
    </source>
</evidence>